<evidence type="ECO:0000313" key="3">
    <source>
        <dbReference type="Proteomes" id="UP000037122"/>
    </source>
</evidence>
<dbReference type="AlphaFoldDB" id="A0A0L0P4C5"/>
<keyword evidence="1" id="KW-0732">Signal</keyword>
<comment type="caution">
    <text evidence="2">The sequence shown here is derived from an EMBL/GenBank/DDBJ whole genome shotgun (WGS) entry which is preliminary data.</text>
</comment>
<feature type="chain" id="PRO_5012655655" evidence="1">
    <location>
        <begin position="16"/>
        <end position="65"/>
    </location>
</feature>
<evidence type="ECO:0000256" key="1">
    <source>
        <dbReference type="SAM" id="SignalP"/>
    </source>
</evidence>
<dbReference type="EMBL" id="LGST01000016">
    <property type="protein sequence ID" value="KNE01070.1"/>
    <property type="molecule type" value="Genomic_DNA"/>
</dbReference>
<dbReference type="VEuPathDB" id="FungiDB:QG37_01943"/>
<accession>A0A0L0P4C5</accession>
<organism evidence="2 3">
    <name type="scientific">Candidozyma auris</name>
    <name type="common">Yeast</name>
    <name type="synonym">Candida auris</name>
    <dbReference type="NCBI Taxonomy" id="498019"/>
    <lineage>
        <taxon>Eukaryota</taxon>
        <taxon>Fungi</taxon>
        <taxon>Dikarya</taxon>
        <taxon>Ascomycota</taxon>
        <taxon>Saccharomycotina</taxon>
        <taxon>Pichiomycetes</taxon>
        <taxon>Metschnikowiaceae</taxon>
        <taxon>Candidozyma</taxon>
    </lineage>
</organism>
<evidence type="ECO:0000313" key="2">
    <source>
        <dbReference type="EMBL" id="KNE01070.1"/>
    </source>
</evidence>
<proteinExistence type="predicted"/>
<name>A0A0L0P4C5_CANAR</name>
<dbReference type="Proteomes" id="UP000037122">
    <property type="component" value="Unassembled WGS sequence"/>
</dbReference>
<gene>
    <name evidence="2" type="ORF">QG37_01943</name>
</gene>
<sequence>MVIVRLLKLLGGIGGGVMLAHTPWARQAHCPGASVSWRGFSAQPIETGLFKDQPIMIFLPNLASY</sequence>
<protein>
    <submittedName>
        <fullName evidence="2">Uncharacterized protein</fullName>
    </submittedName>
</protein>
<reference evidence="3" key="1">
    <citation type="journal article" date="2015" name="BMC Genomics">
        <title>Draft genome of a commonly misdiagnosed multidrug resistant pathogen Candida auris.</title>
        <authorList>
            <person name="Chatterjee S."/>
            <person name="Alampalli S.V."/>
            <person name="Nageshan R.K."/>
            <person name="Chettiar S.T."/>
            <person name="Joshi S."/>
            <person name="Tatu U.S."/>
        </authorList>
    </citation>
    <scope>NUCLEOTIDE SEQUENCE [LARGE SCALE GENOMIC DNA]</scope>
    <source>
        <strain evidence="3">6684</strain>
    </source>
</reference>
<feature type="signal peptide" evidence="1">
    <location>
        <begin position="1"/>
        <end position="15"/>
    </location>
</feature>